<accession>A0A0H4WZ56</accession>
<dbReference type="PATRIC" id="fig|1297742.4.peg.3586"/>
<evidence type="ECO:0000313" key="1">
    <source>
        <dbReference type="EMBL" id="AKQ66640.1"/>
    </source>
</evidence>
<reference evidence="1 2" key="1">
    <citation type="journal article" date="2016" name="PLoS ONE">
        <title>Complete Genome Sequence and Comparative Genomics of a Novel Myxobacterium Myxococcus hansupus.</title>
        <authorList>
            <person name="Sharma G."/>
            <person name="Narwani T."/>
            <person name="Subramanian S."/>
        </authorList>
    </citation>
    <scope>NUCLEOTIDE SEQUENCE [LARGE SCALE GENOMIC DNA]</scope>
    <source>
        <strain evidence="2">mixupus</strain>
    </source>
</reference>
<dbReference type="EMBL" id="CP012109">
    <property type="protein sequence ID" value="AKQ66640.1"/>
    <property type="molecule type" value="Genomic_DNA"/>
</dbReference>
<gene>
    <name evidence="1" type="ORF">A176_003552</name>
</gene>
<organism evidence="1 2">
    <name type="scientific">Pseudomyxococcus hansupus</name>
    <dbReference type="NCBI Taxonomy" id="1297742"/>
    <lineage>
        <taxon>Bacteria</taxon>
        <taxon>Pseudomonadati</taxon>
        <taxon>Myxococcota</taxon>
        <taxon>Myxococcia</taxon>
        <taxon>Myxococcales</taxon>
        <taxon>Cystobacterineae</taxon>
        <taxon>Myxococcaceae</taxon>
        <taxon>Pseudomyxococcus</taxon>
    </lineage>
</organism>
<protein>
    <submittedName>
        <fullName evidence="1">Peptidase S1 and S6, chymotrypsin/Hap</fullName>
    </submittedName>
</protein>
<sequence>MDQLADLVGDRPIDALVLSAGGNDIGFGDILRYCIIHMDCHQWIAGNGLRAKVNPLKAALPGRYDALNSRLKDLGLDIRSTYLMEYPDFIRGNSGNICPAILGETNIGSGLGADVSHGELVYLESYVQTPLKDMMQQAAERHGWKLVTGYSNEFAGLGPDGIGHGICATPNTRWINNAYDAAAMQGPEGSESTTKGTAHPNKKGYEVMASYLRNELDATMPALPRVGVLKTNGESFVKEGASSSHWVFESGEIKALALSGNRLGVLKQNGDFYLKEGSVTALWELVTGDVESIALSGRRIGIVKTDGEAYVKEGAWNAAWVWQSSDIKSLVLSGNRIGVLKQNGDFYLKEGSLEATWNLVTGHVESFALSGTRIGIVKITTEAYVKDGAWDAPWAWQSDDTKAIALSGERIGVLKQNGEFLLKEGSLQAAWHLITGDVQSISLSGRRIGIVKTDDASYVKEGAPNAQWGWQNTGISRQVLATP</sequence>
<dbReference type="eggNOG" id="COG2755">
    <property type="taxonomic scope" value="Bacteria"/>
</dbReference>
<name>A0A0H4WZ56_9BACT</name>
<dbReference type="KEGG" id="mym:A176_003552"/>
<dbReference type="SUPFAM" id="SSF52266">
    <property type="entry name" value="SGNH hydrolase"/>
    <property type="match status" value="1"/>
</dbReference>
<dbReference type="Gene3D" id="3.40.50.1110">
    <property type="entry name" value="SGNH hydrolase"/>
    <property type="match status" value="1"/>
</dbReference>
<dbReference type="AlphaFoldDB" id="A0A0H4WZ56"/>
<keyword evidence="2" id="KW-1185">Reference proteome</keyword>
<dbReference type="eggNOG" id="COG5640">
    <property type="taxonomic scope" value="Bacteria"/>
</dbReference>
<proteinExistence type="predicted"/>
<dbReference type="InterPro" id="IPR036514">
    <property type="entry name" value="SGNH_hydro_sf"/>
</dbReference>
<dbReference type="GO" id="GO:0016788">
    <property type="term" value="F:hydrolase activity, acting on ester bonds"/>
    <property type="evidence" value="ECO:0007669"/>
    <property type="project" value="UniProtKB-ARBA"/>
</dbReference>
<dbReference type="STRING" id="1297742.A176_003552"/>
<dbReference type="Proteomes" id="UP000009026">
    <property type="component" value="Chromosome"/>
</dbReference>
<evidence type="ECO:0000313" key="2">
    <source>
        <dbReference type="Proteomes" id="UP000009026"/>
    </source>
</evidence>